<dbReference type="PROSITE" id="PS51257">
    <property type="entry name" value="PROKAR_LIPOPROTEIN"/>
    <property type="match status" value="1"/>
</dbReference>
<dbReference type="InterPro" id="IPR050490">
    <property type="entry name" value="Bact_solute-bd_prot1"/>
</dbReference>
<evidence type="ECO:0000256" key="2">
    <source>
        <dbReference type="SAM" id="SignalP"/>
    </source>
</evidence>
<evidence type="ECO:0000256" key="1">
    <source>
        <dbReference type="SAM" id="MobiDB-lite"/>
    </source>
</evidence>
<dbReference type="Pfam" id="PF13416">
    <property type="entry name" value="SBP_bac_8"/>
    <property type="match status" value="1"/>
</dbReference>
<dbReference type="PANTHER" id="PTHR43649">
    <property type="entry name" value="ARABINOSE-BINDING PROTEIN-RELATED"/>
    <property type="match status" value="1"/>
</dbReference>
<dbReference type="PANTHER" id="PTHR43649:SF12">
    <property type="entry name" value="DIACETYLCHITOBIOSE BINDING PROTEIN DASA"/>
    <property type="match status" value="1"/>
</dbReference>
<proteinExistence type="predicted"/>
<feature type="chain" id="PRO_5025455268" evidence="2">
    <location>
        <begin position="27"/>
        <end position="471"/>
    </location>
</feature>
<reference evidence="3" key="1">
    <citation type="submission" date="2019-09" db="EMBL/GenBank/DDBJ databases">
        <title>Characterisation of the sponge microbiome using genome-centric metagenomics.</title>
        <authorList>
            <person name="Engelberts J.P."/>
            <person name="Robbins S.J."/>
            <person name="De Goeij J.M."/>
            <person name="Aranda M."/>
            <person name="Bell S.C."/>
            <person name="Webster N.S."/>
        </authorList>
    </citation>
    <scope>NUCLEOTIDE SEQUENCE</scope>
    <source>
        <strain evidence="3">SB0664_bin_27</strain>
    </source>
</reference>
<feature type="compositionally biased region" description="Acidic residues" evidence="1">
    <location>
        <begin position="33"/>
        <end position="44"/>
    </location>
</feature>
<organism evidence="3">
    <name type="scientific">Caldilineaceae bacterium SB0664_bin_27</name>
    <dbReference type="NCBI Taxonomy" id="2605260"/>
    <lineage>
        <taxon>Bacteria</taxon>
        <taxon>Bacillati</taxon>
        <taxon>Chloroflexota</taxon>
        <taxon>Caldilineae</taxon>
        <taxon>Caldilineales</taxon>
        <taxon>Caldilineaceae</taxon>
    </lineage>
</organism>
<feature type="signal peptide" evidence="2">
    <location>
        <begin position="1"/>
        <end position="26"/>
    </location>
</feature>
<name>A0A6B0YP06_9CHLR</name>
<dbReference type="PROSITE" id="PS51318">
    <property type="entry name" value="TAT"/>
    <property type="match status" value="1"/>
</dbReference>
<feature type="region of interest" description="Disordered" evidence="1">
    <location>
        <begin position="32"/>
        <end position="55"/>
    </location>
</feature>
<sequence>MNSKRMWMLATLLVAALVLAACPAPAAQAPAAMEEEAPAGEAMDEGPCAPAADGPLAGIDPRGQTIVWWHQHRGSREEKLAVIVEDFNTNNECGIVLDAQNQGGYNDIRDKVNASTASGEQPASLIVGYQNDQAFYQLNGVLADFDTYIDDSTWGFSAEERDDFFASFMEQGVHPVFDSQRLGFPPNRSMEVLYYNQTWLKEMGFAGPPTTPEEFEAMACAGAEANGDGTGGYILRDDASAMASWTFALGGDVLNEDNTGYVYNGQATIDAMTMLKRMFDNGCAYFFTEGYPNPEFAARRASFTQGSSSGLPFYANDMVTIAEEQGRDMDVWGVTAIPHTTENPVQNIYGADVMITAGPPEQELAAWLFIKWFTTPEVQARWVEASNYFPTRAGTEAHLTGYVEENPQYGEALALLGYGAYEPQLISYQAVRDAAETAFNEIMQGADIQATLDALTDTANELQEELMGEVE</sequence>
<dbReference type="Gene3D" id="3.40.190.10">
    <property type="entry name" value="Periplasmic binding protein-like II"/>
    <property type="match status" value="1"/>
</dbReference>
<dbReference type="InterPro" id="IPR006311">
    <property type="entry name" value="TAT_signal"/>
</dbReference>
<dbReference type="AlphaFoldDB" id="A0A6B0YP06"/>
<keyword evidence="2" id="KW-0732">Signal</keyword>
<dbReference type="SUPFAM" id="SSF53850">
    <property type="entry name" value="Periplasmic binding protein-like II"/>
    <property type="match status" value="1"/>
</dbReference>
<dbReference type="EMBL" id="VXRG01000026">
    <property type="protein sequence ID" value="MXY92297.1"/>
    <property type="molecule type" value="Genomic_DNA"/>
</dbReference>
<evidence type="ECO:0000313" key="3">
    <source>
        <dbReference type="EMBL" id="MXY92297.1"/>
    </source>
</evidence>
<accession>A0A6B0YP06</accession>
<protein>
    <submittedName>
        <fullName evidence="3">Extracellular solute-binding protein</fullName>
    </submittedName>
</protein>
<comment type="caution">
    <text evidence="3">The sequence shown here is derived from an EMBL/GenBank/DDBJ whole genome shotgun (WGS) entry which is preliminary data.</text>
</comment>
<dbReference type="InterPro" id="IPR006059">
    <property type="entry name" value="SBP"/>
</dbReference>
<gene>
    <name evidence="3" type="ORF">F4Y42_02490</name>
</gene>